<feature type="transmembrane region" description="Helical" evidence="2">
    <location>
        <begin position="128"/>
        <end position="150"/>
    </location>
</feature>
<feature type="transmembrane region" description="Helical" evidence="2">
    <location>
        <begin position="23"/>
        <end position="44"/>
    </location>
</feature>
<evidence type="ECO:0000313" key="3">
    <source>
        <dbReference type="EMBL" id="QYD71206.1"/>
    </source>
</evidence>
<feature type="transmembrane region" description="Helical" evidence="2">
    <location>
        <begin position="97"/>
        <end position="122"/>
    </location>
</feature>
<keyword evidence="2" id="KW-1133">Transmembrane helix</keyword>
<proteinExistence type="predicted"/>
<feature type="region of interest" description="Disordered" evidence="1">
    <location>
        <begin position="221"/>
        <end position="260"/>
    </location>
</feature>
<reference evidence="3 4" key="1">
    <citation type="submission" date="2021-07" db="EMBL/GenBank/DDBJ databases">
        <title>Paraburkholderia edwinii protects Aspergillus sp. from phenazines by acting as a toxin sponge.</title>
        <authorList>
            <person name="Dahlstrom K.M."/>
            <person name="Newman D.K."/>
        </authorList>
    </citation>
    <scope>NUCLEOTIDE SEQUENCE [LARGE SCALE GENOMIC DNA]</scope>
    <source>
        <strain evidence="3 4">Pe01</strain>
    </source>
</reference>
<organism evidence="3 4">
    <name type="scientific">Paraburkholderia edwinii</name>
    <dbReference type="NCBI Taxonomy" id="2861782"/>
    <lineage>
        <taxon>Bacteria</taxon>
        <taxon>Pseudomonadati</taxon>
        <taxon>Pseudomonadota</taxon>
        <taxon>Betaproteobacteria</taxon>
        <taxon>Burkholderiales</taxon>
        <taxon>Burkholderiaceae</taxon>
        <taxon>Paraburkholderia</taxon>
    </lineage>
</organism>
<evidence type="ECO:0000313" key="4">
    <source>
        <dbReference type="Proteomes" id="UP000826462"/>
    </source>
</evidence>
<gene>
    <name evidence="3" type="ORF">KZJ38_29610</name>
</gene>
<keyword evidence="2" id="KW-0472">Membrane</keyword>
<accession>A0ABX8URE0</accession>
<dbReference type="Proteomes" id="UP000826462">
    <property type="component" value="Chromosome 2"/>
</dbReference>
<sequence length="260" mass="27520">MPNGVAGSGQRGIGELSSRRQSMVALATIGCCGVGLVSLAGAFARYFSSASILTAKESGERIGLYVAVFAGALLLAASAIAFFRLRTMMRDAVHAHISACPGCAVVDFAALLLCIWLGYGFVTEASPAIGLAVLLAAGGLAAALGVHLAMTVDDRYGFLQAVASGRRRSSQGSTSARCGVPRRRGEMLFRVEWCADAMDIRPADDFTQRWTLTVASNRGRGGVNSIARGMTRDHARRQHGQRHDSMLRGHARSHSRGLAR</sequence>
<evidence type="ECO:0000256" key="2">
    <source>
        <dbReference type="SAM" id="Phobius"/>
    </source>
</evidence>
<dbReference type="EMBL" id="CP080096">
    <property type="protein sequence ID" value="QYD71206.1"/>
    <property type="molecule type" value="Genomic_DNA"/>
</dbReference>
<feature type="compositionally biased region" description="Basic residues" evidence="1">
    <location>
        <begin position="249"/>
        <end position="260"/>
    </location>
</feature>
<keyword evidence="4" id="KW-1185">Reference proteome</keyword>
<feature type="transmembrane region" description="Helical" evidence="2">
    <location>
        <begin position="64"/>
        <end position="85"/>
    </location>
</feature>
<evidence type="ECO:0000256" key="1">
    <source>
        <dbReference type="SAM" id="MobiDB-lite"/>
    </source>
</evidence>
<name>A0ABX8URE0_9BURK</name>
<protein>
    <submittedName>
        <fullName evidence="3">NAD(P)(+) transhydrogenase (Re/Si-specific) subunit beta</fullName>
    </submittedName>
</protein>
<keyword evidence="2" id="KW-0812">Transmembrane</keyword>
<dbReference type="RefSeq" id="WP_219800639.1">
    <property type="nucleotide sequence ID" value="NZ_CP080096.1"/>
</dbReference>